<dbReference type="SUPFAM" id="SSF56059">
    <property type="entry name" value="Glutathione synthetase ATP-binding domain-like"/>
    <property type="match status" value="1"/>
</dbReference>
<gene>
    <name evidence="3" type="ORF">AQPE_0022</name>
</gene>
<evidence type="ECO:0000256" key="1">
    <source>
        <dbReference type="PROSITE-ProRule" id="PRU00409"/>
    </source>
</evidence>
<evidence type="ECO:0000313" key="4">
    <source>
        <dbReference type="Proteomes" id="UP001193389"/>
    </source>
</evidence>
<proteinExistence type="predicted"/>
<sequence length="409" mass="46409">MAEANVYYFNPTCELAVANGSFSYQPPLLLQEMERDLSILPFAFCTENDFVLAENQPTPDFQQKMRMAGFALPQFCSIAELEALPNGSIDAIYPWGWSPAAHFKLKNLKEKCSVKFRESPVFNWEEEHKLLFERSTSLDFLKGILANNAPDWFIKKEMTGSKVTTCEEIDLILRDHSPLVLKAPMSSSGRGIQIIRNTKLNTSNKQWILGVLKQQSYLIAEPHLEKLIDLSFQFRVLSDSKIEYLGFSIFETNSNGQYRGTLIHPDLKKIAPDENASELMEMISATAKITSRALESSNYAHCHRGFLGVDAMIFKHQKDLLMQPCIEINSRMNMGVLTMFIEKRIHPDATGKFELFYGKTGDFETCTLNQMQLKPPHWGEGKLFSGFVTLIEPSKQNKFGAYISLGEAK</sequence>
<keyword evidence="1" id="KW-0547">Nucleotide-binding</keyword>
<dbReference type="GO" id="GO:0005524">
    <property type="term" value="F:ATP binding"/>
    <property type="evidence" value="ECO:0007669"/>
    <property type="project" value="UniProtKB-UniRule"/>
</dbReference>
<accession>A0A5K7S312</accession>
<evidence type="ECO:0000259" key="2">
    <source>
        <dbReference type="PROSITE" id="PS50975"/>
    </source>
</evidence>
<dbReference type="Proteomes" id="UP001193389">
    <property type="component" value="Chromosome"/>
</dbReference>
<keyword evidence="1" id="KW-0067">ATP-binding</keyword>
<reference evidence="3" key="1">
    <citation type="journal article" date="2020" name="Int. J. Syst. Evol. Microbiol.">
        <title>Aquipluma nitroreducens gen. nov. sp. nov., a novel facultatively anaerobic bacterium isolated from a freshwater lake.</title>
        <authorList>
            <person name="Watanabe M."/>
            <person name="Kojima H."/>
            <person name="Fukui M."/>
        </authorList>
    </citation>
    <scope>NUCLEOTIDE SEQUENCE</scope>
    <source>
        <strain evidence="3">MeG22</strain>
    </source>
</reference>
<dbReference type="PROSITE" id="PS50975">
    <property type="entry name" value="ATP_GRASP"/>
    <property type="match status" value="1"/>
</dbReference>
<keyword evidence="4" id="KW-1185">Reference proteome</keyword>
<dbReference type="InterPro" id="IPR011761">
    <property type="entry name" value="ATP-grasp"/>
</dbReference>
<feature type="domain" description="ATP-grasp" evidence="2">
    <location>
        <begin position="150"/>
        <end position="358"/>
    </location>
</feature>
<organism evidence="3 4">
    <name type="scientific">Aquipluma nitroreducens</name>
    <dbReference type="NCBI Taxonomy" id="2010828"/>
    <lineage>
        <taxon>Bacteria</taxon>
        <taxon>Pseudomonadati</taxon>
        <taxon>Bacteroidota</taxon>
        <taxon>Bacteroidia</taxon>
        <taxon>Marinilabiliales</taxon>
        <taxon>Prolixibacteraceae</taxon>
        <taxon>Aquipluma</taxon>
    </lineage>
</organism>
<dbReference type="KEGG" id="anf:AQPE_0022"/>
<dbReference type="AlphaFoldDB" id="A0A5K7S312"/>
<dbReference type="EMBL" id="AP018694">
    <property type="protein sequence ID" value="BBE15886.1"/>
    <property type="molecule type" value="Genomic_DNA"/>
</dbReference>
<evidence type="ECO:0000313" key="3">
    <source>
        <dbReference type="EMBL" id="BBE15886.1"/>
    </source>
</evidence>
<dbReference type="GO" id="GO:0046872">
    <property type="term" value="F:metal ion binding"/>
    <property type="evidence" value="ECO:0007669"/>
    <property type="project" value="InterPro"/>
</dbReference>
<name>A0A5K7S312_9BACT</name>
<protein>
    <recommendedName>
        <fullName evidence="2">ATP-grasp domain-containing protein</fullName>
    </recommendedName>
</protein>
<dbReference type="RefSeq" id="WP_318349003.1">
    <property type="nucleotide sequence ID" value="NZ_AP018694.1"/>
</dbReference>